<dbReference type="EMBL" id="BRPK01000013">
    <property type="protein sequence ID" value="GLB43400.1"/>
    <property type="molecule type" value="Genomic_DNA"/>
</dbReference>
<gene>
    <name evidence="3" type="ORF">LshimejAT787_1303010</name>
</gene>
<accession>A0A9P3PWQ1</accession>
<dbReference type="Pfam" id="PF24016">
    <property type="entry name" value="DUF7330"/>
    <property type="match status" value="1"/>
</dbReference>
<evidence type="ECO:0000256" key="1">
    <source>
        <dbReference type="SAM" id="MobiDB-lite"/>
    </source>
</evidence>
<organism evidence="3 4">
    <name type="scientific">Lyophyllum shimeji</name>
    <name type="common">Hon-shimeji</name>
    <name type="synonym">Tricholoma shimeji</name>
    <dbReference type="NCBI Taxonomy" id="47721"/>
    <lineage>
        <taxon>Eukaryota</taxon>
        <taxon>Fungi</taxon>
        <taxon>Dikarya</taxon>
        <taxon>Basidiomycota</taxon>
        <taxon>Agaricomycotina</taxon>
        <taxon>Agaricomycetes</taxon>
        <taxon>Agaricomycetidae</taxon>
        <taxon>Agaricales</taxon>
        <taxon>Tricholomatineae</taxon>
        <taxon>Lyophyllaceae</taxon>
        <taxon>Lyophyllum</taxon>
    </lineage>
</organism>
<dbReference type="InterPro" id="IPR055754">
    <property type="entry name" value="DUF7330"/>
</dbReference>
<dbReference type="OrthoDB" id="2593559at2759"/>
<feature type="region of interest" description="Disordered" evidence="1">
    <location>
        <begin position="88"/>
        <end position="107"/>
    </location>
</feature>
<comment type="caution">
    <text evidence="3">The sequence shown here is derived from an EMBL/GenBank/DDBJ whole genome shotgun (WGS) entry which is preliminary data.</text>
</comment>
<dbReference type="Proteomes" id="UP001063166">
    <property type="component" value="Unassembled WGS sequence"/>
</dbReference>
<protein>
    <recommendedName>
        <fullName evidence="2">DUF7330 domain-containing protein</fullName>
    </recommendedName>
</protein>
<keyword evidence="4" id="KW-1185">Reference proteome</keyword>
<proteinExistence type="predicted"/>
<reference evidence="3" key="1">
    <citation type="submission" date="2022-07" db="EMBL/GenBank/DDBJ databases">
        <title>The genome of Lyophyllum shimeji provides insight into the initial evolution of ectomycorrhizal fungal genome.</title>
        <authorList>
            <person name="Kobayashi Y."/>
            <person name="Shibata T."/>
            <person name="Hirakawa H."/>
            <person name="Shigenobu S."/>
            <person name="Nishiyama T."/>
            <person name="Yamada A."/>
            <person name="Hasebe M."/>
            <person name="Kawaguchi M."/>
        </authorList>
    </citation>
    <scope>NUCLEOTIDE SEQUENCE</scope>
    <source>
        <strain evidence="3">AT787</strain>
    </source>
</reference>
<dbReference type="AlphaFoldDB" id="A0A9P3PWQ1"/>
<evidence type="ECO:0000313" key="4">
    <source>
        <dbReference type="Proteomes" id="UP001063166"/>
    </source>
</evidence>
<sequence length="259" mass="28114">MILESRDNQMRVLQKAKEEPPPYTSIPSGSAHLPPPRDISSSSHKPLPRPSPRQSPRPSINQVHIQERGDNISGTFFIDPSIPSLGFNAKGDKARKKNPPHASFRTRHGGIALDLGTTGEASVAGPKANVLVSSRSGNISIKLLPNAPSRPRIGLEAISRGGNIMLFVPETFAGVIQLNTRKGNLQFLPALASRLKVLKESDKEALILVGDQKATETREMDFCQLNTRHGKIIVGLSDIDKPDVKLGFWKKLASVFGGE</sequence>
<feature type="domain" description="DUF7330" evidence="2">
    <location>
        <begin position="61"/>
        <end position="236"/>
    </location>
</feature>
<name>A0A9P3PWQ1_LYOSH</name>
<feature type="compositionally biased region" description="Basic residues" evidence="1">
    <location>
        <begin position="93"/>
        <end position="107"/>
    </location>
</feature>
<evidence type="ECO:0000313" key="3">
    <source>
        <dbReference type="EMBL" id="GLB43400.1"/>
    </source>
</evidence>
<evidence type="ECO:0000259" key="2">
    <source>
        <dbReference type="Pfam" id="PF24016"/>
    </source>
</evidence>
<feature type="compositionally biased region" description="Basic and acidic residues" evidence="1">
    <location>
        <begin position="1"/>
        <end position="20"/>
    </location>
</feature>
<feature type="region of interest" description="Disordered" evidence="1">
    <location>
        <begin position="1"/>
        <end position="59"/>
    </location>
</feature>